<reference evidence="3" key="1">
    <citation type="journal article" date="2019" name="Int. J. Syst. Evol. Microbiol.">
        <title>The Global Catalogue of Microorganisms (GCM) 10K type strain sequencing project: providing services to taxonomists for standard genome sequencing and annotation.</title>
        <authorList>
            <consortium name="The Broad Institute Genomics Platform"/>
            <consortium name="The Broad Institute Genome Sequencing Center for Infectious Disease"/>
            <person name="Wu L."/>
            <person name="Ma J."/>
        </authorList>
    </citation>
    <scope>NUCLEOTIDE SEQUENCE [LARGE SCALE GENOMIC DNA]</scope>
    <source>
        <strain evidence="3">JCM 17085</strain>
    </source>
</reference>
<keyword evidence="1" id="KW-1133">Transmembrane helix</keyword>
<accession>A0ABP7WWN1</accession>
<feature type="transmembrane region" description="Helical" evidence="1">
    <location>
        <begin position="57"/>
        <end position="79"/>
    </location>
</feature>
<dbReference type="RefSeq" id="WP_345104442.1">
    <property type="nucleotide sequence ID" value="NZ_BAABCV010000008.1"/>
</dbReference>
<dbReference type="EMBL" id="BAABCV010000008">
    <property type="protein sequence ID" value="GAA4098697.1"/>
    <property type="molecule type" value="Genomic_DNA"/>
</dbReference>
<gene>
    <name evidence="2" type="ORF">GCM10022392_23200</name>
</gene>
<protein>
    <recommendedName>
        <fullName evidence="4">ABC-2 type transport system permease protein</fullName>
    </recommendedName>
</protein>
<sequence length="258" mass="29273">MNNTFNLTRFGWYFKKHTIDHGRTYLLSLVAAVGIVFLGLGLPAFLGVGVVTQNYQYGMYIFLIWLGGSIFTSTIFAELSDRKKAILTLTLPVSHLERFLVAWLYTFPIFLVAANICFFAVDSLVLSMSHPVIEPNRLLNLFDTKTPGILALVAFMVFQIPCFWGAVYFNKLHFIKTAFLFFMACLAITILNKAILRLVSGGDLSSYNLFFQNQVFIKGKYYSFTLSNSTYIISWIIYASTGLLLLVSAFYKLKEKQV</sequence>
<keyword evidence="1" id="KW-0472">Membrane</keyword>
<keyword evidence="1" id="KW-0812">Transmembrane</keyword>
<evidence type="ECO:0000313" key="3">
    <source>
        <dbReference type="Proteomes" id="UP001500841"/>
    </source>
</evidence>
<proteinExistence type="predicted"/>
<feature type="transmembrane region" description="Helical" evidence="1">
    <location>
        <begin position="25"/>
        <end position="51"/>
    </location>
</feature>
<name>A0ABP7WWN1_9SPHI</name>
<evidence type="ECO:0008006" key="4">
    <source>
        <dbReference type="Google" id="ProtNLM"/>
    </source>
</evidence>
<feature type="transmembrane region" description="Helical" evidence="1">
    <location>
        <begin position="100"/>
        <end position="121"/>
    </location>
</feature>
<feature type="transmembrane region" description="Helical" evidence="1">
    <location>
        <begin position="179"/>
        <end position="199"/>
    </location>
</feature>
<evidence type="ECO:0000313" key="2">
    <source>
        <dbReference type="EMBL" id="GAA4098697.1"/>
    </source>
</evidence>
<feature type="transmembrane region" description="Helical" evidence="1">
    <location>
        <begin position="148"/>
        <end position="167"/>
    </location>
</feature>
<feature type="transmembrane region" description="Helical" evidence="1">
    <location>
        <begin position="232"/>
        <end position="251"/>
    </location>
</feature>
<comment type="caution">
    <text evidence="2">The sequence shown here is derived from an EMBL/GenBank/DDBJ whole genome shotgun (WGS) entry which is preliminary data.</text>
</comment>
<keyword evidence="3" id="KW-1185">Reference proteome</keyword>
<dbReference type="Proteomes" id="UP001500841">
    <property type="component" value="Unassembled WGS sequence"/>
</dbReference>
<evidence type="ECO:0000256" key="1">
    <source>
        <dbReference type="SAM" id="Phobius"/>
    </source>
</evidence>
<organism evidence="2 3">
    <name type="scientific">Mucilaginibacter panaciglaebae</name>
    <dbReference type="NCBI Taxonomy" id="502331"/>
    <lineage>
        <taxon>Bacteria</taxon>
        <taxon>Pseudomonadati</taxon>
        <taxon>Bacteroidota</taxon>
        <taxon>Sphingobacteriia</taxon>
        <taxon>Sphingobacteriales</taxon>
        <taxon>Sphingobacteriaceae</taxon>
        <taxon>Mucilaginibacter</taxon>
    </lineage>
</organism>